<feature type="chain" id="PRO_5040767045" evidence="1">
    <location>
        <begin position="23"/>
        <end position="44"/>
    </location>
</feature>
<keyword evidence="3" id="KW-1185">Reference proteome</keyword>
<dbReference type="EMBL" id="CYRY02005538">
    <property type="protein sequence ID" value="VCW69961.1"/>
    <property type="molecule type" value="Genomic_DNA"/>
</dbReference>
<keyword evidence="1" id="KW-0732">Signal</keyword>
<reference evidence="2 3" key="1">
    <citation type="submission" date="2018-10" db="EMBL/GenBank/DDBJ databases">
        <authorList>
            <person name="Ekblom R."/>
            <person name="Jareborg N."/>
        </authorList>
    </citation>
    <scope>NUCLEOTIDE SEQUENCE [LARGE SCALE GENOMIC DNA]</scope>
    <source>
        <tissue evidence="2">Muscle</tissue>
    </source>
</reference>
<protein>
    <submittedName>
        <fullName evidence="2">Uncharacterized protein</fullName>
    </submittedName>
</protein>
<feature type="signal peptide" evidence="1">
    <location>
        <begin position="1"/>
        <end position="22"/>
    </location>
</feature>
<evidence type="ECO:0000313" key="2">
    <source>
        <dbReference type="EMBL" id="VCW69961.1"/>
    </source>
</evidence>
<gene>
    <name evidence="2" type="ORF">BN2614_LOCUS1</name>
</gene>
<evidence type="ECO:0000256" key="1">
    <source>
        <dbReference type="SAM" id="SignalP"/>
    </source>
</evidence>
<dbReference type="Proteomes" id="UP000269945">
    <property type="component" value="Unassembled WGS sequence"/>
</dbReference>
<evidence type="ECO:0000313" key="3">
    <source>
        <dbReference type="Proteomes" id="UP000269945"/>
    </source>
</evidence>
<sequence length="44" mass="5217">MWWLSLAHWVWAQFQNPFWAEALPLVQVMVQLLPQAPDRAQVLT</sequence>
<accession>A0A9X9LK34</accession>
<proteinExistence type="predicted"/>
<dbReference type="AlphaFoldDB" id="A0A9X9LK34"/>
<comment type="caution">
    <text evidence="2">The sequence shown here is derived from an EMBL/GenBank/DDBJ whole genome shotgun (WGS) entry which is preliminary data.</text>
</comment>
<name>A0A9X9LK34_GULGU</name>
<organism evidence="2 3">
    <name type="scientific">Gulo gulo</name>
    <name type="common">Wolverine</name>
    <name type="synonym">Gluton</name>
    <dbReference type="NCBI Taxonomy" id="48420"/>
    <lineage>
        <taxon>Eukaryota</taxon>
        <taxon>Metazoa</taxon>
        <taxon>Chordata</taxon>
        <taxon>Craniata</taxon>
        <taxon>Vertebrata</taxon>
        <taxon>Euteleostomi</taxon>
        <taxon>Mammalia</taxon>
        <taxon>Eutheria</taxon>
        <taxon>Laurasiatheria</taxon>
        <taxon>Carnivora</taxon>
        <taxon>Caniformia</taxon>
        <taxon>Musteloidea</taxon>
        <taxon>Mustelidae</taxon>
        <taxon>Guloninae</taxon>
        <taxon>Gulo</taxon>
    </lineage>
</organism>